<organism evidence="6 7">
    <name type="scientific">Elsinoe batatas</name>
    <dbReference type="NCBI Taxonomy" id="2601811"/>
    <lineage>
        <taxon>Eukaryota</taxon>
        <taxon>Fungi</taxon>
        <taxon>Dikarya</taxon>
        <taxon>Ascomycota</taxon>
        <taxon>Pezizomycotina</taxon>
        <taxon>Dothideomycetes</taxon>
        <taxon>Dothideomycetidae</taxon>
        <taxon>Myriangiales</taxon>
        <taxon>Elsinoaceae</taxon>
        <taxon>Elsinoe</taxon>
    </lineage>
</organism>
<comment type="subcellular location">
    <subcellularLocation>
        <location evidence="4">Endoplasmic reticulum membrane</location>
        <topology evidence="4">Peripheral membrane protein</topology>
        <orientation evidence="4">Cytoplasmic side</orientation>
    </subcellularLocation>
</comment>
<keyword evidence="4" id="KW-0256">Endoplasmic reticulum</keyword>
<dbReference type="PANTHER" id="PTHR12760">
    <property type="entry name" value="TETRATRICOPEPTIDE REPEAT PROTEIN"/>
    <property type="match status" value="1"/>
</dbReference>
<dbReference type="InterPro" id="IPR019734">
    <property type="entry name" value="TPR_rpt"/>
</dbReference>
<keyword evidence="1" id="KW-0677">Repeat</keyword>
<dbReference type="Proteomes" id="UP000809789">
    <property type="component" value="Unassembled WGS sequence"/>
</dbReference>
<keyword evidence="2 3" id="KW-0802">TPR repeat</keyword>
<gene>
    <name evidence="6" type="ORF">KVT40_008747</name>
</gene>
<evidence type="ECO:0000313" key="6">
    <source>
        <dbReference type="EMBL" id="KAG8623771.1"/>
    </source>
</evidence>
<dbReference type="InterPro" id="IPR039856">
    <property type="entry name" value="EMC2-like"/>
</dbReference>
<dbReference type="Pfam" id="PF22890">
    <property type="entry name" value="TPR_EMC2"/>
    <property type="match status" value="1"/>
</dbReference>
<comment type="similarity">
    <text evidence="4">Belongs to the EMC2 family.</text>
</comment>
<name>A0A8K0KTR2_9PEZI</name>
<dbReference type="GO" id="GO:0072546">
    <property type="term" value="C:EMC complex"/>
    <property type="evidence" value="ECO:0007669"/>
    <property type="project" value="UniProtKB-UniRule"/>
</dbReference>
<proteinExistence type="inferred from homology"/>
<dbReference type="PROSITE" id="PS50005">
    <property type="entry name" value="TPR"/>
    <property type="match status" value="1"/>
</dbReference>
<evidence type="ECO:0000256" key="3">
    <source>
        <dbReference type="PROSITE-ProRule" id="PRU00339"/>
    </source>
</evidence>
<dbReference type="InterPro" id="IPR011990">
    <property type="entry name" value="TPR-like_helical_dom_sf"/>
</dbReference>
<dbReference type="EMBL" id="JAESVG020000010">
    <property type="protein sequence ID" value="KAG8623771.1"/>
    <property type="molecule type" value="Genomic_DNA"/>
</dbReference>
<dbReference type="OrthoDB" id="124397at2759"/>
<feature type="repeat" description="TPR" evidence="3">
    <location>
        <begin position="159"/>
        <end position="192"/>
    </location>
</feature>
<comment type="caution">
    <text evidence="6">The sequence shown here is derived from an EMBL/GenBank/DDBJ whole genome shotgun (WGS) entry which is preliminary data.</text>
</comment>
<feature type="domain" description="EMC2 TPR-like" evidence="5">
    <location>
        <begin position="111"/>
        <end position="196"/>
    </location>
</feature>
<comment type="subunit">
    <text evidence="4">Component of the ER membrane protein complex (EMC).</text>
</comment>
<evidence type="ECO:0000256" key="2">
    <source>
        <dbReference type="ARBA" id="ARBA00022803"/>
    </source>
</evidence>
<evidence type="ECO:0000256" key="4">
    <source>
        <dbReference type="RuleBase" id="RU367091"/>
    </source>
</evidence>
<dbReference type="SUPFAM" id="SSF48452">
    <property type="entry name" value="TPR-like"/>
    <property type="match status" value="1"/>
</dbReference>
<evidence type="ECO:0000256" key="1">
    <source>
        <dbReference type="ARBA" id="ARBA00022737"/>
    </source>
</evidence>
<sequence>MSVTTLTPPSHLSPRQTLSISSQAPKLLSSLTPSRLPYPLTLLTTSDTPEKWQTYENLLIACLKTGDDESAFLCLEELISRFGPTNERVQVLRGLYQEAMAKDDKQLQEVLEQYEEILAEVPGNMHVRKRRVALLRSMGRQGEAVKALVKILDVSPVDAEAWAELGDTYAEIGEWAKAVYAWEEVLLVMANAWNVHARLGEIEWLWAQSVEANGEKTRLVSQSLRRYCRAIELCDDYLRGYYGLKLTSGKLLELLPKTQKSSGGFDVPGDLAPPPIPAVESLNELATSKLGEMVRRGAAKEAGWDGYDEAELIAARELLDRDTQKMQR</sequence>
<dbReference type="Gene3D" id="1.25.40.10">
    <property type="entry name" value="Tetratricopeptide repeat domain"/>
    <property type="match status" value="1"/>
</dbReference>
<accession>A0A8K0KTR2</accession>
<comment type="function">
    <text evidence="4">Part of the endoplasmic reticulum membrane protein complex (EMC) that enables the energy-independent insertion into endoplasmic reticulum membranes of newly synthesized membrane proteins.</text>
</comment>
<dbReference type="AlphaFoldDB" id="A0A8K0KTR2"/>
<keyword evidence="4" id="KW-0472">Membrane</keyword>
<dbReference type="InterPro" id="IPR055217">
    <property type="entry name" value="TPR_EMC2"/>
</dbReference>
<reference evidence="6" key="1">
    <citation type="submission" date="2021-07" db="EMBL/GenBank/DDBJ databases">
        <title>Elsinoe batatas strain:CRI-CJ2 Genome sequencing and assembly.</title>
        <authorList>
            <person name="Huang L."/>
        </authorList>
    </citation>
    <scope>NUCLEOTIDE SEQUENCE</scope>
    <source>
        <strain evidence="6">CRI-CJ2</strain>
    </source>
</reference>
<keyword evidence="7" id="KW-1185">Reference proteome</keyword>
<evidence type="ECO:0000313" key="7">
    <source>
        <dbReference type="Proteomes" id="UP000809789"/>
    </source>
</evidence>
<protein>
    <recommendedName>
        <fullName evidence="4">ER membrane protein complex subunit 2</fullName>
    </recommendedName>
</protein>
<evidence type="ECO:0000259" key="5">
    <source>
        <dbReference type="Pfam" id="PF22890"/>
    </source>
</evidence>